<keyword evidence="2" id="KW-0812">Transmembrane</keyword>
<keyword evidence="2" id="KW-1133">Transmembrane helix</keyword>
<feature type="transmembrane region" description="Helical" evidence="2">
    <location>
        <begin position="18"/>
        <end position="36"/>
    </location>
</feature>
<reference evidence="3 4" key="1">
    <citation type="journal article" date="2023" name="Hortic Res">
        <title>Pangenome of water caltrop reveals structural variations and asymmetric subgenome divergence after allopolyploidization.</title>
        <authorList>
            <person name="Zhang X."/>
            <person name="Chen Y."/>
            <person name="Wang L."/>
            <person name="Yuan Y."/>
            <person name="Fang M."/>
            <person name="Shi L."/>
            <person name="Lu R."/>
            <person name="Comes H.P."/>
            <person name="Ma Y."/>
            <person name="Chen Y."/>
            <person name="Huang G."/>
            <person name="Zhou Y."/>
            <person name="Zheng Z."/>
            <person name="Qiu Y."/>
        </authorList>
    </citation>
    <scope>NUCLEOTIDE SEQUENCE [LARGE SCALE GENOMIC DNA]</scope>
    <source>
        <strain evidence="3">F231</strain>
    </source>
</reference>
<feature type="region of interest" description="Disordered" evidence="1">
    <location>
        <begin position="76"/>
        <end position="96"/>
    </location>
</feature>
<gene>
    <name evidence="3" type="ORF">SAY86_013779</name>
</gene>
<evidence type="ECO:0008006" key="5">
    <source>
        <dbReference type="Google" id="ProtNLM"/>
    </source>
</evidence>
<keyword evidence="4" id="KW-1185">Reference proteome</keyword>
<proteinExistence type="predicted"/>
<name>A0AAN7KV67_TRANT</name>
<evidence type="ECO:0000313" key="3">
    <source>
        <dbReference type="EMBL" id="KAK4772004.1"/>
    </source>
</evidence>
<organism evidence="3 4">
    <name type="scientific">Trapa natans</name>
    <name type="common">Water chestnut</name>
    <dbReference type="NCBI Taxonomy" id="22666"/>
    <lineage>
        <taxon>Eukaryota</taxon>
        <taxon>Viridiplantae</taxon>
        <taxon>Streptophyta</taxon>
        <taxon>Embryophyta</taxon>
        <taxon>Tracheophyta</taxon>
        <taxon>Spermatophyta</taxon>
        <taxon>Magnoliopsida</taxon>
        <taxon>eudicotyledons</taxon>
        <taxon>Gunneridae</taxon>
        <taxon>Pentapetalae</taxon>
        <taxon>rosids</taxon>
        <taxon>malvids</taxon>
        <taxon>Myrtales</taxon>
        <taxon>Lythraceae</taxon>
        <taxon>Trapa</taxon>
    </lineage>
</organism>
<sequence>MSIPYLPSPLADHMGQKLLAPVGMFLSIIALVALCAKPSGRIKRSLDRLPTSSTLPAARKPAQVYHLPKQLLALNGNHKDPIQTASSKGKGKEAMEEYGEGGVWQRSILMGEKCQPPEFSGAIYYDSQGNQLPEPPTRSPRASPLPSNYYFYVADVQKSPK</sequence>
<comment type="caution">
    <text evidence="3">The sequence shown here is derived from an EMBL/GenBank/DDBJ whole genome shotgun (WGS) entry which is preliminary data.</text>
</comment>
<evidence type="ECO:0000256" key="1">
    <source>
        <dbReference type="SAM" id="MobiDB-lite"/>
    </source>
</evidence>
<dbReference type="Proteomes" id="UP001346149">
    <property type="component" value="Unassembled WGS sequence"/>
</dbReference>
<protein>
    <recommendedName>
        <fullName evidence="5">Transmembrane protein</fullName>
    </recommendedName>
</protein>
<evidence type="ECO:0000256" key="2">
    <source>
        <dbReference type="SAM" id="Phobius"/>
    </source>
</evidence>
<accession>A0AAN7KV67</accession>
<dbReference type="AlphaFoldDB" id="A0AAN7KV67"/>
<evidence type="ECO:0000313" key="4">
    <source>
        <dbReference type="Proteomes" id="UP001346149"/>
    </source>
</evidence>
<dbReference type="PANTHER" id="PTHR33237">
    <property type="entry name" value="F2P16.13 PROTEIN-RELATED"/>
    <property type="match status" value="1"/>
</dbReference>
<dbReference type="PANTHER" id="PTHR33237:SF46">
    <property type="entry name" value="OS01G0606100 PROTEIN"/>
    <property type="match status" value="1"/>
</dbReference>
<feature type="region of interest" description="Disordered" evidence="1">
    <location>
        <begin position="120"/>
        <end position="144"/>
    </location>
</feature>
<dbReference type="EMBL" id="JAXQNO010000020">
    <property type="protein sequence ID" value="KAK4772004.1"/>
    <property type="molecule type" value="Genomic_DNA"/>
</dbReference>
<keyword evidence="2" id="KW-0472">Membrane</keyword>